<reference evidence="2 3" key="1">
    <citation type="submission" date="2014-06" db="EMBL/GenBank/DDBJ databases">
        <title>Evolutionary Origins and Diversification of the Mycorrhizal Mutualists.</title>
        <authorList>
            <consortium name="DOE Joint Genome Institute"/>
            <consortium name="Mycorrhizal Genomics Consortium"/>
            <person name="Kohler A."/>
            <person name="Kuo A."/>
            <person name="Nagy L.G."/>
            <person name="Floudas D."/>
            <person name="Copeland A."/>
            <person name="Barry K.W."/>
            <person name="Cichocki N."/>
            <person name="Veneault-Fourrey C."/>
            <person name="LaButti K."/>
            <person name="Lindquist E.A."/>
            <person name="Lipzen A."/>
            <person name="Lundell T."/>
            <person name="Morin E."/>
            <person name="Murat C."/>
            <person name="Riley R."/>
            <person name="Ohm R."/>
            <person name="Sun H."/>
            <person name="Tunlid A."/>
            <person name="Henrissat B."/>
            <person name="Grigoriev I.V."/>
            <person name="Hibbett D.S."/>
            <person name="Martin F."/>
        </authorList>
    </citation>
    <scope>NUCLEOTIDE SEQUENCE [LARGE SCALE GENOMIC DNA]</scope>
    <source>
        <strain evidence="2 3">SS14</strain>
    </source>
</reference>
<accession>A0A0C9TY12</accession>
<name>A0A0C9TY12_SPHS4</name>
<evidence type="ECO:0000313" key="2">
    <source>
        <dbReference type="EMBL" id="KIJ35368.1"/>
    </source>
</evidence>
<feature type="compositionally biased region" description="Acidic residues" evidence="1">
    <location>
        <begin position="137"/>
        <end position="150"/>
    </location>
</feature>
<feature type="region of interest" description="Disordered" evidence="1">
    <location>
        <begin position="1"/>
        <end position="66"/>
    </location>
</feature>
<dbReference type="Proteomes" id="UP000054279">
    <property type="component" value="Unassembled WGS sequence"/>
</dbReference>
<organism evidence="2 3">
    <name type="scientific">Sphaerobolus stellatus (strain SS14)</name>
    <dbReference type="NCBI Taxonomy" id="990650"/>
    <lineage>
        <taxon>Eukaryota</taxon>
        <taxon>Fungi</taxon>
        <taxon>Dikarya</taxon>
        <taxon>Basidiomycota</taxon>
        <taxon>Agaricomycotina</taxon>
        <taxon>Agaricomycetes</taxon>
        <taxon>Phallomycetidae</taxon>
        <taxon>Geastrales</taxon>
        <taxon>Sphaerobolaceae</taxon>
        <taxon>Sphaerobolus</taxon>
    </lineage>
</organism>
<keyword evidence="3" id="KW-1185">Reference proteome</keyword>
<evidence type="ECO:0000256" key="1">
    <source>
        <dbReference type="SAM" id="MobiDB-lite"/>
    </source>
</evidence>
<evidence type="ECO:0000313" key="3">
    <source>
        <dbReference type="Proteomes" id="UP000054279"/>
    </source>
</evidence>
<dbReference type="AlphaFoldDB" id="A0A0C9TY12"/>
<feature type="region of interest" description="Disordered" evidence="1">
    <location>
        <begin position="127"/>
        <end position="163"/>
    </location>
</feature>
<dbReference type="HOGENOM" id="CLU_584178_0_0_1"/>
<gene>
    <name evidence="2" type="ORF">M422DRAFT_262329</name>
</gene>
<sequence>MPKHTHASARVSARNKVPPSLPVTPKKPKGRRANDEHSPSRSVGLPITPVSQPQSNGKRSRTNDEVTIISSDDEIVQINKRVKEEPLGVTPMAKKVFSVFIVFKQKLICLIFTDTVSDASVTYHSDANPRFGGKFEQEEEEDDEEDETDTNIDWPSSDKPKGKSYVTNKKQILLAPHGESFDEAMAEYLKKPPNKCAVISGLIELLNPSHKQLLMGYMAVKWAKPIPWKSDIEIRTWDYTDFLDSVPKEWLNDFIRRPIHGRSLVNLGRWPSAPQYWKTRSNGTVFGSGDVSGVATYLVENEYDGRAIMCLTLGGVGSCRLIQHSTIEYKGESKIIRQIGIHPMTGELELCVRSAADIFNLQSVRLNAFKNALIVGTKSVKKLKGDNPVDSTSSKGRFASSNWSLSKNGSNANAPKSNFALLGSIESN</sequence>
<protein>
    <submittedName>
        <fullName evidence="2">Unplaced genomic scaffold SPHSTscaffold_114, whole genome shotgun sequence</fullName>
    </submittedName>
</protein>
<proteinExistence type="predicted"/>
<dbReference type="EMBL" id="KN837189">
    <property type="protein sequence ID" value="KIJ35368.1"/>
    <property type="molecule type" value="Genomic_DNA"/>
</dbReference>